<evidence type="ECO:0000256" key="1">
    <source>
        <dbReference type="ARBA" id="ARBA00022408"/>
    </source>
</evidence>
<keyword evidence="4 5" id="KW-0539">Nucleus</keyword>
<dbReference type="Pfam" id="PF03366">
    <property type="entry name" value="YEATS"/>
    <property type="match status" value="1"/>
</dbReference>
<name>A0A6A6GYS8_VIRVR</name>
<dbReference type="PANTHER" id="PTHR47573">
    <property type="entry name" value="PROTEIN AF-9 HOMOLOG"/>
    <property type="match status" value="1"/>
</dbReference>
<evidence type="ECO:0000313" key="9">
    <source>
        <dbReference type="Proteomes" id="UP000800092"/>
    </source>
</evidence>
<dbReference type="GO" id="GO:0000785">
    <property type="term" value="C:chromatin"/>
    <property type="evidence" value="ECO:0007669"/>
    <property type="project" value="UniProtKB-ARBA"/>
</dbReference>
<feature type="compositionally biased region" description="Polar residues" evidence="6">
    <location>
        <begin position="195"/>
        <end position="204"/>
    </location>
</feature>
<dbReference type="PANTHER" id="PTHR47573:SF1">
    <property type="entry name" value="PROTEIN AF-9 HOMOLOG"/>
    <property type="match status" value="1"/>
</dbReference>
<dbReference type="OrthoDB" id="16041at2759"/>
<keyword evidence="2" id="KW-0805">Transcription regulation</keyword>
<evidence type="ECO:0000256" key="3">
    <source>
        <dbReference type="ARBA" id="ARBA00023163"/>
    </source>
</evidence>
<dbReference type="GO" id="GO:0016740">
    <property type="term" value="F:transferase activity"/>
    <property type="evidence" value="ECO:0007669"/>
    <property type="project" value="UniProtKB-KW"/>
</dbReference>
<dbReference type="InterPro" id="IPR055129">
    <property type="entry name" value="YEATS_dom"/>
</dbReference>
<dbReference type="InterPro" id="IPR005033">
    <property type="entry name" value="YEATS"/>
</dbReference>
<feature type="region of interest" description="Disordered" evidence="6">
    <location>
        <begin position="227"/>
        <end position="256"/>
    </location>
</feature>
<feature type="region of interest" description="Disordered" evidence="6">
    <location>
        <begin position="172"/>
        <end position="205"/>
    </location>
</feature>
<dbReference type="AlphaFoldDB" id="A0A6A6GYS8"/>
<dbReference type="EMBL" id="ML991834">
    <property type="protein sequence ID" value="KAF2230882.1"/>
    <property type="molecule type" value="Genomic_DNA"/>
</dbReference>
<feature type="compositionally biased region" description="Basic and acidic residues" evidence="6">
    <location>
        <begin position="227"/>
        <end position="238"/>
    </location>
</feature>
<evidence type="ECO:0000256" key="5">
    <source>
        <dbReference type="PROSITE-ProRule" id="PRU00376"/>
    </source>
</evidence>
<protein>
    <recommendedName>
        <fullName evidence="1">Protein AF-9 homolog</fullName>
    </recommendedName>
</protein>
<evidence type="ECO:0000313" key="8">
    <source>
        <dbReference type="EMBL" id="KAF2230882.1"/>
    </source>
</evidence>
<evidence type="ECO:0000256" key="6">
    <source>
        <dbReference type="SAM" id="MobiDB-lite"/>
    </source>
</evidence>
<comment type="subcellular location">
    <subcellularLocation>
        <location evidence="5">Nucleus</location>
    </subcellularLocation>
</comment>
<evidence type="ECO:0000259" key="7">
    <source>
        <dbReference type="PROSITE" id="PS51037"/>
    </source>
</evidence>
<dbReference type="PROSITE" id="PS51037">
    <property type="entry name" value="YEATS"/>
    <property type="match status" value="1"/>
</dbReference>
<sequence length="256" mass="29169">MPAPQGTKRVKSIRVARPFIVGSQAWALDESNKPEGTPADHSKGWKVYVKGIENGPDITTWLKKVQFKLHHTYANNTRTVESPPFEIHETGWGGFQVEIRLFFVPEANEKPQWRTHLLQLEPYGTDAEIQAQKEKNLVVSEICEMVDFNEPVEPFYAKLTSEAQWAYMDKGKAKGKNRQGQAWVPKEERTAQLPERSTPTNPFSKETEAAMLDMLRKATDKVHVMIEEEKQAAAERAKGIKSLQDSGDWPQPSRKR</sequence>
<gene>
    <name evidence="8" type="ORF">EV356DRAFT_507991</name>
</gene>
<dbReference type="Proteomes" id="UP000800092">
    <property type="component" value="Unassembled WGS sequence"/>
</dbReference>
<accession>A0A6A6GYS8</accession>
<dbReference type="GO" id="GO:0005634">
    <property type="term" value="C:nucleus"/>
    <property type="evidence" value="ECO:0007669"/>
    <property type="project" value="UniProtKB-SubCell"/>
</dbReference>
<evidence type="ECO:0000256" key="4">
    <source>
        <dbReference type="ARBA" id="ARBA00023242"/>
    </source>
</evidence>
<dbReference type="GO" id="GO:0006355">
    <property type="term" value="P:regulation of DNA-templated transcription"/>
    <property type="evidence" value="ECO:0007669"/>
    <property type="project" value="InterPro"/>
</dbReference>
<dbReference type="InterPro" id="IPR038704">
    <property type="entry name" value="YEAST_sf"/>
</dbReference>
<dbReference type="Gene3D" id="2.60.40.1970">
    <property type="entry name" value="YEATS domain"/>
    <property type="match status" value="1"/>
</dbReference>
<evidence type="ECO:0000256" key="2">
    <source>
        <dbReference type="ARBA" id="ARBA00023015"/>
    </source>
</evidence>
<organism evidence="8 9">
    <name type="scientific">Viridothelium virens</name>
    <name type="common">Speckled blister lichen</name>
    <name type="synonym">Trypethelium virens</name>
    <dbReference type="NCBI Taxonomy" id="1048519"/>
    <lineage>
        <taxon>Eukaryota</taxon>
        <taxon>Fungi</taxon>
        <taxon>Dikarya</taxon>
        <taxon>Ascomycota</taxon>
        <taxon>Pezizomycotina</taxon>
        <taxon>Dothideomycetes</taxon>
        <taxon>Dothideomycetes incertae sedis</taxon>
        <taxon>Trypetheliales</taxon>
        <taxon>Trypetheliaceae</taxon>
        <taxon>Viridothelium</taxon>
    </lineage>
</organism>
<keyword evidence="8" id="KW-0808">Transferase</keyword>
<reference evidence="8" key="1">
    <citation type="journal article" date="2020" name="Stud. Mycol.">
        <title>101 Dothideomycetes genomes: a test case for predicting lifestyles and emergence of pathogens.</title>
        <authorList>
            <person name="Haridas S."/>
            <person name="Albert R."/>
            <person name="Binder M."/>
            <person name="Bloem J."/>
            <person name="Labutti K."/>
            <person name="Salamov A."/>
            <person name="Andreopoulos B."/>
            <person name="Baker S."/>
            <person name="Barry K."/>
            <person name="Bills G."/>
            <person name="Bluhm B."/>
            <person name="Cannon C."/>
            <person name="Castanera R."/>
            <person name="Culley D."/>
            <person name="Daum C."/>
            <person name="Ezra D."/>
            <person name="Gonzalez J."/>
            <person name="Henrissat B."/>
            <person name="Kuo A."/>
            <person name="Liang C."/>
            <person name="Lipzen A."/>
            <person name="Lutzoni F."/>
            <person name="Magnuson J."/>
            <person name="Mondo S."/>
            <person name="Nolan M."/>
            <person name="Ohm R."/>
            <person name="Pangilinan J."/>
            <person name="Park H.-J."/>
            <person name="Ramirez L."/>
            <person name="Alfaro M."/>
            <person name="Sun H."/>
            <person name="Tritt A."/>
            <person name="Yoshinaga Y."/>
            <person name="Zwiers L.-H."/>
            <person name="Turgeon B."/>
            <person name="Goodwin S."/>
            <person name="Spatafora J."/>
            <person name="Crous P."/>
            <person name="Grigoriev I."/>
        </authorList>
    </citation>
    <scope>NUCLEOTIDE SEQUENCE</scope>
    <source>
        <strain evidence="8">Tuck. ex Michener</strain>
    </source>
</reference>
<keyword evidence="9" id="KW-1185">Reference proteome</keyword>
<proteinExistence type="predicted"/>
<keyword evidence="3" id="KW-0804">Transcription</keyword>
<feature type="domain" description="YEATS" evidence="7">
    <location>
        <begin position="9"/>
        <end position="162"/>
    </location>
</feature>